<dbReference type="EMBL" id="AKWN02000406">
    <property type="protein sequence ID" value="EMP05706.1"/>
    <property type="molecule type" value="Genomic_DNA"/>
</dbReference>
<gene>
    <name evidence="1" type="ORF">LEP1GSC124_5399</name>
</gene>
<evidence type="ECO:0000313" key="2">
    <source>
        <dbReference type="Proteomes" id="UP000012117"/>
    </source>
</evidence>
<organism evidence="1 2">
    <name type="scientific">Leptospira interrogans serovar Pyrogenes str. 200701872</name>
    <dbReference type="NCBI Taxonomy" id="1193029"/>
    <lineage>
        <taxon>Bacteria</taxon>
        <taxon>Pseudomonadati</taxon>
        <taxon>Spirochaetota</taxon>
        <taxon>Spirochaetia</taxon>
        <taxon>Leptospirales</taxon>
        <taxon>Leptospiraceae</taxon>
        <taxon>Leptospira</taxon>
    </lineage>
</organism>
<accession>M6ZHZ2</accession>
<dbReference type="AlphaFoldDB" id="M6ZHZ2"/>
<proteinExistence type="predicted"/>
<name>M6ZHZ2_LEPIR</name>
<protein>
    <submittedName>
        <fullName evidence="1">Uncharacterized protein</fullName>
    </submittedName>
</protein>
<dbReference type="Proteomes" id="UP000012117">
    <property type="component" value="Unassembled WGS sequence"/>
</dbReference>
<sequence>MPHVKLDNGLVRLDLQAEAYSDAKRDGLSMNEFMEREESGFGYDPETPTGKNLSAFERQLMANNVSIGEASFSVDDFIKASNQSKYLFPEFVNQNIYIGMNQGQLQVKLEDTHSVKTRISQGAARSVAFDIEGSDLTAKKKAKESGGKFPKATIKAQEKAIETSPVGLEINFTYESLKRMQILKVQNIFQVFGWKLSQQITKEALRVIKSGDGNTGTEAKTSQTLGTVWKYSDVVNLLLSADQGVEFTHAVVSKNFLEKMLTDETNFKQFQSMNLLEGYVKTGQVLNFFGMNWKTHPDMDDDAILTWNKDVTLELYEDSAGQLVESDRFIREQIEGTVISYDFAFAKLFSASCHHKTKNLNRIAKHMLNEVAELKKQLRIKPKSLDLSDVRDGDSASPFEEFLESAAALAKARLTSWGVAIPDSPPYTTPLRTSEILLIKAEIIEEFGYNDGFDPEEVSTGGGEGTKVKRSRMSAEERGEIVEGFRNKAYFLLFGKQPSESPGVA</sequence>
<comment type="caution">
    <text evidence="1">The sequence shown here is derived from an EMBL/GenBank/DDBJ whole genome shotgun (WGS) entry which is preliminary data.</text>
</comment>
<evidence type="ECO:0000313" key="1">
    <source>
        <dbReference type="EMBL" id="EMP05706.1"/>
    </source>
</evidence>
<dbReference type="BioCyc" id="LINT1193029:G11R4-2411-MONOMER"/>
<reference evidence="1 2" key="1">
    <citation type="submission" date="2013-01" db="EMBL/GenBank/DDBJ databases">
        <authorList>
            <person name="Harkins D.M."/>
            <person name="Durkin A.S."/>
            <person name="Brinkac L.M."/>
            <person name="Haft D.H."/>
            <person name="Selengut J.D."/>
            <person name="Sanka R."/>
            <person name="DePew J."/>
            <person name="Purushe J."/>
            <person name="Picardeau M."/>
            <person name="Werts C."/>
            <person name="Goarant C."/>
            <person name="Vinetz J.M."/>
            <person name="Sutton G.G."/>
            <person name="Nierman W.C."/>
            <person name="Fouts D.E."/>
        </authorList>
    </citation>
    <scope>NUCLEOTIDE SEQUENCE [LARGE SCALE GENOMIC DNA]</scope>
    <source>
        <strain evidence="1 2">200701872</strain>
    </source>
</reference>